<proteinExistence type="inferred from homology"/>
<feature type="active site" description="Proton donor/acceptor" evidence="6">
    <location>
        <position position="170"/>
    </location>
</feature>
<dbReference type="InterPro" id="IPR049161">
    <property type="entry name" value="GH59_cat"/>
</dbReference>
<keyword evidence="3" id="KW-0746">Sphingolipid metabolism</keyword>
<evidence type="ECO:0000256" key="5">
    <source>
        <dbReference type="ARBA" id="ARBA00033098"/>
    </source>
</evidence>
<evidence type="ECO:0000259" key="7">
    <source>
        <dbReference type="Pfam" id="PF02057"/>
    </source>
</evidence>
<dbReference type="PANTHER" id="PTHR15172:SF1">
    <property type="entry name" value="GALACTOCEREBROSIDASE"/>
    <property type="match status" value="1"/>
</dbReference>
<evidence type="ECO:0000313" key="9">
    <source>
        <dbReference type="Proteomes" id="UP001283361"/>
    </source>
</evidence>
<evidence type="ECO:0000313" key="8">
    <source>
        <dbReference type="EMBL" id="KAK3766454.1"/>
    </source>
</evidence>
<dbReference type="AlphaFoldDB" id="A0AAE1DD89"/>
<protein>
    <recommendedName>
        <fullName evidence="2">galactosylceramidase</fullName>
        <ecNumber evidence="2">3.2.1.46</ecNumber>
    </recommendedName>
    <alternativeName>
        <fullName evidence="5">Galactosylceramidase</fullName>
    </alternativeName>
</protein>
<keyword evidence="4" id="KW-0443">Lipid metabolism</keyword>
<reference evidence="8" key="1">
    <citation type="journal article" date="2023" name="G3 (Bethesda)">
        <title>A reference genome for the long-term kleptoplast-retaining sea slug Elysia crispata morphotype clarki.</title>
        <authorList>
            <person name="Eastman K.E."/>
            <person name="Pendleton A.L."/>
            <person name="Shaikh M.A."/>
            <person name="Suttiyut T."/>
            <person name="Ogas R."/>
            <person name="Tomko P."/>
            <person name="Gavelis G."/>
            <person name="Widhalm J.R."/>
            <person name="Wisecaver J.H."/>
        </authorList>
    </citation>
    <scope>NUCLEOTIDE SEQUENCE</scope>
    <source>
        <strain evidence="8">ECLA1</strain>
    </source>
</reference>
<feature type="active site" description="Nucleophile" evidence="6">
    <location>
        <position position="245"/>
    </location>
</feature>
<dbReference type="InterPro" id="IPR017853">
    <property type="entry name" value="GH"/>
</dbReference>
<dbReference type="InterPro" id="IPR001286">
    <property type="entry name" value="Glyco_hydro_59"/>
</dbReference>
<dbReference type="Gene3D" id="3.20.20.70">
    <property type="entry name" value="Aldolase class I"/>
    <property type="match status" value="1"/>
</dbReference>
<evidence type="ECO:0000256" key="6">
    <source>
        <dbReference type="PIRSR" id="PIRSR601286-50"/>
    </source>
</evidence>
<dbReference type="PRINTS" id="PR00850">
    <property type="entry name" value="GLHYDRLASE59"/>
</dbReference>
<dbReference type="InterPro" id="IPR013785">
    <property type="entry name" value="Aldolase_TIM"/>
</dbReference>
<comment type="caution">
    <text evidence="8">The sequence shown here is derived from an EMBL/GenBank/DDBJ whole genome shotgun (WGS) entry which is preliminary data.</text>
</comment>
<dbReference type="GO" id="GO:0005764">
    <property type="term" value="C:lysosome"/>
    <property type="evidence" value="ECO:0007669"/>
    <property type="project" value="TreeGrafter"/>
</dbReference>
<dbReference type="SUPFAM" id="SSF51445">
    <property type="entry name" value="(Trans)glycosidases"/>
    <property type="match status" value="1"/>
</dbReference>
<dbReference type="FunFam" id="3.20.20.70:FF:000091">
    <property type="entry name" value="galactocerebrosidase precursor"/>
    <property type="match status" value="1"/>
</dbReference>
<evidence type="ECO:0000256" key="4">
    <source>
        <dbReference type="ARBA" id="ARBA00022963"/>
    </source>
</evidence>
<feature type="domain" description="Glycosyl hydrolase family 59 catalytic" evidence="7">
    <location>
        <begin position="28"/>
        <end position="261"/>
    </location>
</feature>
<dbReference type="Pfam" id="PF02057">
    <property type="entry name" value="Glyco_hydro_59"/>
    <property type="match status" value="1"/>
</dbReference>
<dbReference type="GO" id="GO:0016020">
    <property type="term" value="C:membrane"/>
    <property type="evidence" value="ECO:0007669"/>
    <property type="project" value="GOC"/>
</dbReference>
<dbReference type="EC" id="3.2.1.46" evidence="2"/>
<dbReference type="GO" id="GO:0006683">
    <property type="term" value="P:galactosylceramide catabolic process"/>
    <property type="evidence" value="ECO:0007669"/>
    <property type="project" value="InterPro"/>
</dbReference>
<dbReference type="EMBL" id="JAWDGP010004229">
    <property type="protein sequence ID" value="KAK3766454.1"/>
    <property type="molecule type" value="Genomic_DNA"/>
</dbReference>
<keyword evidence="4" id="KW-0442">Lipid degradation</keyword>
<accession>A0AAE1DD89</accession>
<keyword evidence="9" id="KW-1185">Reference proteome</keyword>
<dbReference type="GO" id="GO:0004336">
    <property type="term" value="F:galactosylceramidase activity"/>
    <property type="evidence" value="ECO:0007669"/>
    <property type="project" value="UniProtKB-EC"/>
</dbReference>
<organism evidence="8 9">
    <name type="scientific">Elysia crispata</name>
    <name type="common">lettuce slug</name>
    <dbReference type="NCBI Taxonomy" id="231223"/>
    <lineage>
        <taxon>Eukaryota</taxon>
        <taxon>Metazoa</taxon>
        <taxon>Spiralia</taxon>
        <taxon>Lophotrochozoa</taxon>
        <taxon>Mollusca</taxon>
        <taxon>Gastropoda</taxon>
        <taxon>Heterobranchia</taxon>
        <taxon>Euthyneura</taxon>
        <taxon>Panpulmonata</taxon>
        <taxon>Sacoglossa</taxon>
        <taxon>Placobranchoidea</taxon>
        <taxon>Plakobranchidae</taxon>
        <taxon>Elysia</taxon>
    </lineage>
</organism>
<name>A0AAE1DD89_9GAST</name>
<evidence type="ECO:0000256" key="2">
    <source>
        <dbReference type="ARBA" id="ARBA00012657"/>
    </source>
</evidence>
<dbReference type="Proteomes" id="UP001283361">
    <property type="component" value="Unassembled WGS sequence"/>
</dbReference>
<comment type="similarity">
    <text evidence="1">Belongs to the glycosyl hydrolase 59 family.</text>
</comment>
<gene>
    <name evidence="8" type="ORF">RRG08_066153</name>
</gene>
<sequence>FISRPICVGSNDKNYVVFDDGPGLGRQFEGIGALSAGASSKLLVNYPQKQRDEILDYLFKPNFGASLQILKVEIGGDTQSTDGTEASHMHYKGDENYKRGYEWWLMQEAKKRNPDIKLSCLPWGFPSWIGEGTQNPYINPQQTADYVVSWIREAKKVYNLTMDYVGIWNERPYDINYIKILRKTLDEQGCSNTLIIAADIKWEIAGDVLKDQNLASVVHAIGCHYPGTTSTSEAKMTKKSLWSSEDYSTYNDEVGGGCWARNDILEPDCRIHYRNTCPSTEMD</sequence>
<evidence type="ECO:0000256" key="1">
    <source>
        <dbReference type="ARBA" id="ARBA00005637"/>
    </source>
</evidence>
<feature type="non-terminal residue" evidence="8">
    <location>
        <position position="283"/>
    </location>
</feature>
<dbReference type="PANTHER" id="PTHR15172">
    <property type="entry name" value="GALACTOCEREBROSIDASE"/>
    <property type="match status" value="1"/>
</dbReference>
<evidence type="ECO:0000256" key="3">
    <source>
        <dbReference type="ARBA" id="ARBA00022919"/>
    </source>
</evidence>